<protein>
    <submittedName>
        <fullName evidence="2">Uncharacterized protein</fullName>
    </submittedName>
</protein>
<name>A0A0E9QJQ7_ANGAN</name>
<proteinExistence type="predicted"/>
<dbReference type="AlphaFoldDB" id="A0A0E9QJQ7"/>
<organism evidence="2">
    <name type="scientific">Anguilla anguilla</name>
    <name type="common">European freshwater eel</name>
    <name type="synonym">Muraena anguilla</name>
    <dbReference type="NCBI Taxonomy" id="7936"/>
    <lineage>
        <taxon>Eukaryota</taxon>
        <taxon>Metazoa</taxon>
        <taxon>Chordata</taxon>
        <taxon>Craniata</taxon>
        <taxon>Vertebrata</taxon>
        <taxon>Euteleostomi</taxon>
        <taxon>Actinopterygii</taxon>
        <taxon>Neopterygii</taxon>
        <taxon>Teleostei</taxon>
        <taxon>Anguilliformes</taxon>
        <taxon>Anguillidae</taxon>
        <taxon>Anguilla</taxon>
    </lineage>
</organism>
<sequence>MAFKATVMHGTKGGERRGAL</sequence>
<evidence type="ECO:0000256" key="1">
    <source>
        <dbReference type="SAM" id="MobiDB-lite"/>
    </source>
</evidence>
<feature type="region of interest" description="Disordered" evidence="1">
    <location>
        <begin position="1"/>
        <end position="20"/>
    </location>
</feature>
<reference evidence="2" key="2">
    <citation type="journal article" date="2015" name="Fish Shellfish Immunol.">
        <title>Early steps in the European eel (Anguilla anguilla)-Vibrio vulnificus interaction in the gills: Role of the RtxA13 toxin.</title>
        <authorList>
            <person name="Callol A."/>
            <person name="Pajuelo D."/>
            <person name="Ebbesson L."/>
            <person name="Teles M."/>
            <person name="MacKenzie S."/>
            <person name="Amaro C."/>
        </authorList>
    </citation>
    <scope>NUCLEOTIDE SEQUENCE</scope>
</reference>
<reference evidence="2" key="1">
    <citation type="submission" date="2014-11" db="EMBL/GenBank/DDBJ databases">
        <authorList>
            <person name="Amaro Gonzalez C."/>
        </authorList>
    </citation>
    <scope>NUCLEOTIDE SEQUENCE</scope>
</reference>
<evidence type="ECO:0000313" key="2">
    <source>
        <dbReference type="EMBL" id="JAH16590.1"/>
    </source>
</evidence>
<accession>A0A0E9QJQ7</accession>
<dbReference type="EMBL" id="GBXM01091987">
    <property type="protein sequence ID" value="JAH16590.1"/>
    <property type="molecule type" value="Transcribed_RNA"/>
</dbReference>